<dbReference type="eggNOG" id="ENOG50318SK">
    <property type="taxonomic scope" value="Bacteria"/>
</dbReference>
<dbReference type="Pfam" id="PF17273">
    <property type="entry name" value="DUF5338"/>
    <property type="match status" value="1"/>
</dbReference>
<dbReference type="Proteomes" id="UP000004662">
    <property type="component" value="Plasmid pFW10101"/>
</dbReference>
<dbReference type="EMBL" id="CM001369">
    <property type="protein sequence ID" value="EHJ46002.1"/>
    <property type="molecule type" value="Genomic_DNA"/>
</dbReference>
<reference evidence="2" key="1">
    <citation type="journal article" date="2015" name="Genome Announc.">
        <title>High-Quality Draft Genome Sequence of Desulfovibrio carbinoliphilus FW-101-2B, an Organic Acid-Oxidizing Sulfate-Reducing Bacterium Isolated from Uranium(VI)-Contaminated Groundwater.</title>
        <authorList>
            <person name="Ramsay B.D."/>
            <person name="Hwang C."/>
            <person name="Woo H.L."/>
            <person name="Carroll S.L."/>
            <person name="Lucas S."/>
            <person name="Han J."/>
            <person name="Lapidus A.L."/>
            <person name="Cheng J.F."/>
            <person name="Goodwin L.A."/>
            <person name="Pitluck S."/>
            <person name="Peters L."/>
            <person name="Chertkov O."/>
            <person name="Held B."/>
            <person name="Detter J.C."/>
            <person name="Han C.S."/>
            <person name="Tapia R."/>
            <person name="Land M.L."/>
            <person name="Hauser L.J."/>
            <person name="Kyrpides N.C."/>
            <person name="Ivanova N.N."/>
            <person name="Mikhailova N."/>
            <person name="Pagani I."/>
            <person name="Woyke T."/>
            <person name="Arkin A.P."/>
            <person name="Dehal P."/>
            <person name="Chivian D."/>
            <person name="Criddle C.S."/>
            <person name="Wu W."/>
            <person name="Chakraborty R."/>
            <person name="Hazen T.C."/>
            <person name="Fields M.W."/>
        </authorList>
    </citation>
    <scope>NUCLEOTIDE SEQUENCE [LARGE SCALE GENOMIC DNA]</scope>
    <source>
        <strain evidence="2">FW-101-2B</strain>
    </source>
</reference>
<dbReference type="OrthoDB" id="5458332at2"/>
<dbReference type="AlphaFoldDB" id="G7QEA8"/>
<geneLocation type="plasmid" evidence="1 2">
    <name>pFW10101</name>
</geneLocation>
<proteinExistence type="predicted"/>
<dbReference type="HOGENOM" id="CLU_2436053_0_0_7"/>
<name>G7QEA8_9BACT</name>
<gene>
    <name evidence="1" type="ORF">DFW101_3718</name>
</gene>
<accession>G7QEA8</accession>
<evidence type="ECO:0000313" key="2">
    <source>
        <dbReference type="Proteomes" id="UP000004662"/>
    </source>
</evidence>
<keyword evidence="1" id="KW-0614">Plasmid</keyword>
<dbReference type="InterPro" id="IPR035225">
    <property type="entry name" value="DUF5338"/>
</dbReference>
<dbReference type="RefSeq" id="WP_009183034.1">
    <property type="nucleotide sequence ID" value="NZ_CM001369.1"/>
</dbReference>
<sequence length="90" mass="10499">MSDNVHRIDRCMGRVEFRACEAEILDMHQKGYANKHIYKKLAEDGKLTLAYSTFNGHLRKLLQPKNPKATRDNQVEVKKTFTVRHDTELV</sequence>
<keyword evidence="2" id="KW-1185">Reference proteome</keyword>
<protein>
    <submittedName>
        <fullName evidence="1">TraK protein</fullName>
    </submittedName>
</protein>
<evidence type="ECO:0000313" key="1">
    <source>
        <dbReference type="EMBL" id="EHJ46002.1"/>
    </source>
</evidence>
<organism evidence="1 2">
    <name type="scientific">Solidesulfovibrio carbinoliphilus subsp. oakridgensis</name>
    <dbReference type="NCBI Taxonomy" id="694327"/>
    <lineage>
        <taxon>Bacteria</taxon>
        <taxon>Pseudomonadati</taxon>
        <taxon>Thermodesulfobacteriota</taxon>
        <taxon>Desulfovibrionia</taxon>
        <taxon>Desulfovibrionales</taxon>
        <taxon>Desulfovibrionaceae</taxon>
        <taxon>Solidesulfovibrio</taxon>
    </lineage>
</organism>